<proteinExistence type="predicted"/>
<dbReference type="GO" id="GO:0016787">
    <property type="term" value="F:hydrolase activity"/>
    <property type="evidence" value="ECO:0007669"/>
    <property type="project" value="UniProtKB-KW"/>
</dbReference>
<feature type="transmembrane region" description="Helical" evidence="2">
    <location>
        <begin position="64"/>
        <end position="89"/>
    </location>
</feature>
<dbReference type="Gene3D" id="3.40.50.1820">
    <property type="entry name" value="alpha/beta hydrolase"/>
    <property type="match status" value="1"/>
</dbReference>
<feature type="transmembrane region" description="Helical" evidence="2">
    <location>
        <begin position="32"/>
        <end position="57"/>
    </location>
</feature>
<dbReference type="Pfam" id="PF07859">
    <property type="entry name" value="Abhydrolase_3"/>
    <property type="match status" value="1"/>
</dbReference>
<keyword evidence="2" id="KW-0812">Transmembrane</keyword>
<dbReference type="OrthoDB" id="433474at2759"/>
<dbReference type="InterPro" id="IPR013094">
    <property type="entry name" value="AB_hydrolase_3"/>
</dbReference>
<dbReference type="InterPro" id="IPR050300">
    <property type="entry name" value="GDXG_lipolytic_enzyme"/>
</dbReference>
<dbReference type="PANTHER" id="PTHR48081">
    <property type="entry name" value="AB HYDROLASE SUPERFAMILY PROTEIN C4A8.06C"/>
    <property type="match status" value="1"/>
</dbReference>
<keyword evidence="5" id="KW-1185">Reference proteome</keyword>
<reference evidence="4" key="1">
    <citation type="submission" date="2023-04" db="EMBL/GenBank/DDBJ databases">
        <title>Phytophthora lilii NBRC 32176.</title>
        <authorList>
            <person name="Ichikawa N."/>
            <person name="Sato H."/>
            <person name="Tonouchi N."/>
        </authorList>
    </citation>
    <scope>NUCLEOTIDE SEQUENCE</scope>
    <source>
        <strain evidence="4">NBRC 32176</strain>
    </source>
</reference>
<dbReference type="InterPro" id="IPR029058">
    <property type="entry name" value="AB_hydrolase_fold"/>
</dbReference>
<evidence type="ECO:0000313" key="4">
    <source>
        <dbReference type="EMBL" id="GMF12134.1"/>
    </source>
</evidence>
<evidence type="ECO:0000256" key="1">
    <source>
        <dbReference type="ARBA" id="ARBA00022801"/>
    </source>
</evidence>
<feature type="domain" description="Alpha/beta hydrolase fold-3" evidence="3">
    <location>
        <begin position="193"/>
        <end position="408"/>
    </location>
</feature>
<organism evidence="4 5">
    <name type="scientific">Phytophthora lilii</name>
    <dbReference type="NCBI Taxonomy" id="2077276"/>
    <lineage>
        <taxon>Eukaryota</taxon>
        <taxon>Sar</taxon>
        <taxon>Stramenopiles</taxon>
        <taxon>Oomycota</taxon>
        <taxon>Peronosporomycetes</taxon>
        <taxon>Peronosporales</taxon>
        <taxon>Peronosporaceae</taxon>
        <taxon>Phytophthora</taxon>
    </lineage>
</organism>
<keyword evidence="2" id="KW-0472">Membrane</keyword>
<accession>A0A9W6TCL6</accession>
<dbReference type="EMBL" id="BSXW01000105">
    <property type="protein sequence ID" value="GMF12134.1"/>
    <property type="molecule type" value="Genomic_DNA"/>
</dbReference>
<protein>
    <submittedName>
        <fullName evidence="4">Unnamed protein product</fullName>
    </submittedName>
</protein>
<comment type="caution">
    <text evidence="4">The sequence shown here is derived from an EMBL/GenBank/DDBJ whole genome shotgun (WGS) entry which is preliminary data.</text>
</comment>
<evidence type="ECO:0000313" key="5">
    <source>
        <dbReference type="Proteomes" id="UP001165083"/>
    </source>
</evidence>
<evidence type="ECO:0000256" key="2">
    <source>
        <dbReference type="SAM" id="Phobius"/>
    </source>
</evidence>
<sequence>MDMNHSIGALTSLPFAVSHPRARTMSSTSATLVFHVLLVGNVLLFFDALNLGILFLVVSLALAYSLLFVGLCYAATFFTTSFVFAPYIAIKLQLKLASVVASYAVRGFEPIFPEWTFIFEITISMTRYVLAEYGQTLVIENAQKLRIPVERYGKTLLKTSFEKHDAVPITLYANGMEHVWLRDAKKQKHHVIVVHFHGGGYCLSDPLLNIELGNQTRAKLKKILEKQYSLNVSIDVLLARYRMAPEFLYPTALNDCLTVYKHVLKYENVLSDHVLLSGDSAGAEMAITNCMRLRNENPELQPAAVLCYSPVVDFSEAGDDEKSPHCILTNSFISNCIPMYLQNVTDPEERRLVSPINNCLQNLPPIFLQWGELELFYQQGLRFMEKADAEGVTNMEFEFLANMVHNVVMLPSAVSPLAERGIQNGCAFAAKHLAPALHAKSGPDPASEPKVATSA</sequence>
<keyword evidence="1" id="KW-0378">Hydrolase</keyword>
<dbReference type="AlphaFoldDB" id="A0A9W6TCL6"/>
<dbReference type="PANTHER" id="PTHR48081:SF8">
    <property type="entry name" value="ALPHA_BETA HYDROLASE FOLD-3 DOMAIN-CONTAINING PROTEIN-RELATED"/>
    <property type="match status" value="1"/>
</dbReference>
<keyword evidence="2" id="KW-1133">Transmembrane helix</keyword>
<dbReference type="SUPFAM" id="SSF53474">
    <property type="entry name" value="alpha/beta-Hydrolases"/>
    <property type="match status" value="1"/>
</dbReference>
<name>A0A9W6TCL6_9STRA</name>
<dbReference type="Proteomes" id="UP001165083">
    <property type="component" value="Unassembled WGS sequence"/>
</dbReference>
<evidence type="ECO:0000259" key="3">
    <source>
        <dbReference type="Pfam" id="PF07859"/>
    </source>
</evidence>
<gene>
    <name evidence="4" type="ORF">Plil01_000278600</name>
</gene>